<dbReference type="InParanoid" id="A0A251U9M3"/>
<dbReference type="InterPro" id="IPR036291">
    <property type="entry name" value="NAD(P)-bd_dom_sf"/>
</dbReference>
<sequence>MDDVSCVFDGKLYILVNNVGTNIRKPMVDLTAEEFSTLMSTNFESVFHMCQLAYPMLKASRTGSVVFTSSVSAFVSLKSMTLQGATKDNIRSNAVAPWYIKTSM</sequence>
<dbReference type="InterPro" id="IPR002347">
    <property type="entry name" value="SDR_fam"/>
</dbReference>
<dbReference type="PRINTS" id="PR00081">
    <property type="entry name" value="GDHRDH"/>
</dbReference>
<evidence type="ECO:0000313" key="3">
    <source>
        <dbReference type="EMBL" id="OTG19743.1"/>
    </source>
</evidence>
<reference evidence="4" key="1">
    <citation type="journal article" date="2017" name="Nature">
        <title>The sunflower genome provides insights into oil metabolism, flowering and Asterid evolution.</title>
        <authorList>
            <person name="Badouin H."/>
            <person name="Gouzy J."/>
            <person name="Grassa C.J."/>
            <person name="Murat F."/>
            <person name="Staton S.E."/>
            <person name="Cottret L."/>
            <person name="Lelandais-Briere C."/>
            <person name="Owens G.L."/>
            <person name="Carrere S."/>
            <person name="Mayjonade B."/>
            <person name="Legrand L."/>
            <person name="Gill N."/>
            <person name="Kane N.C."/>
            <person name="Bowers J.E."/>
            <person name="Hubner S."/>
            <person name="Bellec A."/>
            <person name="Berard A."/>
            <person name="Berges H."/>
            <person name="Blanchet N."/>
            <person name="Boniface M.C."/>
            <person name="Brunel D."/>
            <person name="Catrice O."/>
            <person name="Chaidir N."/>
            <person name="Claudel C."/>
            <person name="Donnadieu C."/>
            <person name="Faraut T."/>
            <person name="Fievet G."/>
            <person name="Helmstetter N."/>
            <person name="King M."/>
            <person name="Knapp S.J."/>
            <person name="Lai Z."/>
            <person name="Le Paslier M.C."/>
            <person name="Lippi Y."/>
            <person name="Lorenzon L."/>
            <person name="Mandel J.R."/>
            <person name="Marage G."/>
            <person name="Marchand G."/>
            <person name="Marquand E."/>
            <person name="Bret-Mestries E."/>
            <person name="Morien E."/>
            <person name="Nambeesan S."/>
            <person name="Nguyen T."/>
            <person name="Pegot-Espagnet P."/>
            <person name="Pouilly N."/>
            <person name="Raftis F."/>
            <person name="Sallet E."/>
            <person name="Schiex T."/>
            <person name="Thomas J."/>
            <person name="Vandecasteele C."/>
            <person name="Vares D."/>
            <person name="Vear F."/>
            <person name="Vautrin S."/>
            <person name="Crespi M."/>
            <person name="Mangin B."/>
            <person name="Burke J.M."/>
            <person name="Salse J."/>
            <person name="Munos S."/>
            <person name="Vincourt P."/>
            <person name="Rieseberg L.H."/>
            <person name="Langlade N.B."/>
        </authorList>
    </citation>
    <scope>NUCLEOTIDE SEQUENCE [LARGE SCALE GENOMIC DNA]</scope>
    <source>
        <strain evidence="4">cv. SF193</strain>
    </source>
</reference>
<keyword evidence="1" id="KW-0521">NADP</keyword>
<dbReference type="OMA" id="ESASHLC"/>
<proteinExistence type="predicted"/>
<dbReference type="GO" id="GO:0016491">
    <property type="term" value="F:oxidoreductase activity"/>
    <property type="evidence" value="ECO:0007669"/>
    <property type="project" value="UniProtKB-KW"/>
</dbReference>
<dbReference type="InterPro" id="IPR045000">
    <property type="entry name" value="TR"/>
</dbReference>
<dbReference type="AlphaFoldDB" id="A0A251U9M3"/>
<keyword evidence="2" id="KW-0560">Oxidoreductase</keyword>
<dbReference type="Pfam" id="PF00106">
    <property type="entry name" value="adh_short"/>
    <property type="match status" value="1"/>
</dbReference>
<evidence type="ECO:0000256" key="2">
    <source>
        <dbReference type="ARBA" id="ARBA00023002"/>
    </source>
</evidence>
<accession>A0A251U9M3</accession>
<protein>
    <submittedName>
        <fullName evidence="3">Putative glucose/ribitol dehydrogenase</fullName>
    </submittedName>
</protein>
<keyword evidence="4" id="KW-1185">Reference proteome</keyword>
<evidence type="ECO:0000256" key="1">
    <source>
        <dbReference type="ARBA" id="ARBA00022857"/>
    </source>
</evidence>
<organism evidence="3 4">
    <name type="scientific">Helianthus annuus</name>
    <name type="common">Common sunflower</name>
    <dbReference type="NCBI Taxonomy" id="4232"/>
    <lineage>
        <taxon>Eukaryota</taxon>
        <taxon>Viridiplantae</taxon>
        <taxon>Streptophyta</taxon>
        <taxon>Embryophyta</taxon>
        <taxon>Tracheophyta</taxon>
        <taxon>Spermatophyta</taxon>
        <taxon>Magnoliopsida</taxon>
        <taxon>eudicotyledons</taxon>
        <taxon>Gunneridae</taxon>
        <taxon>Pentapetalae</taxon>
        <taxon>asterids</taxon>
        <taxon>campanulids</taxon>
        <taxon>Asterales</taxon>
        <taxon>Asteraceae</taxon>
        <taxon>Asteroideae</taxon>
        <taxon>Heliantheae alliance</taxon>
        <taxon>Heliantheae</taxon>
        <taxon>Helianthus</taxon>
    </lineage>
</organism>
<dbReference type="PANTHER" id="PTHR42898">
    <property type="entry name" value="TROPINONE REDUCTASE"/>
    <property type="match status" value="1"/>
</dbReference>
<name>A0A251U9M3_HELAN</name>
<dbReference type="PANTHER" id="PTHR42898:SF2">
    <property type="entry name" value="ENOYL-(ACYL CARRIER) REDUCTASE"/>
    <property type="match status" value="1"/>
</dbReference>
<evidence type="ECO:0000313" key="4">
    <source>
        <dbReference type="Proteomes" id="UP000215914"/>
    </source>
</evidence>
<dbReference type="Gene3D" id="3.40.50.720">
    <property type="entry name" value="NAD(P)-binding Rossmann-like Domain"/>
    <property type="match status" value="1"/>
</dbReference>
<dbReference type="EMBL" id="CM007897">
    <property type="protein sequence ID" value="OTG19743.1"/>
    <property type="molecule type" value="Genomic_DNA"/>
</dbReference>
<gene>
    <name evidence="3" type="ORF">HannXRQ_Chr08g0237491</name>
</gene>
<dbReference type="Proteomes" id="UP000215914">
    <property type="component" value="Chromosome 8"/>
</dbReference>
<dbReference type="STRING" id="4232.A0A251U9M3"/>
<dbReference type="SUPFAM" id="SSF51735">
    <property type="entry name" value="NAD(P)-binding Rossmann-fold domains"/>
    <property type="match status" value="1"/>
</dbReference>